<dbReference type="InterPro" id="IPR007236">
    <property type="entry name" value="SlyX"/>
</dbReference>
<dbReference type="Proteomes" id="UP001165667">
    <property type="component" value="Unassembled WGS sequence"/>
</dbReference>
<dbReference type="EMBL" id="JAMOIM010000004">
    <property type="protein sequence ID" value="MCW6507901.1"/>
    <property type="molecule type" value="Genomic_DNA"/>
</dbReference>
<name>A0AA41YVD2_9HYPH</name>
<dbReference type="PANTHER" id="PTHR36508">
    <property type="entry name" value="PROTEIN SLYX"/>
    <property type="match status" value="1"/>
</dbReference>
<gene>
    <name evidence="1" type="ORF">M8523_07695</name>
</gene>
<dbReference type="RefSeq" id="WP_282584271.1">
    <property type="nucleotide sequence ID" value="NZ_JAMOIM010000004.1"/>
</dbReference>
<dbReference type="AlphaFoldDB" id="A0AA41YVD2"/>
<sequence length="72" mass="7853">MTDPQGLAQRLEALEMHAAHQARVIDELNATVAAQWTTIDALRRGLATIAERLESAEARGVGLPPVQKPPHY</sequence>
<dbReference type="Pfam" id="PF04102">
    <property type="entry name" value="SlyX"/>
    <property type="match status" value="1"/>
</dbReference>
<evidence type="ECO:0000313" key="2">
    <source>
        <dbReference type="Proteomes" id="UP001165667"/>
    </source>
</evidence>
<evidence type="ECO:0000313" key="1">
    <source>
        <dbReference type="EMBL" id="MCW6507901.1"/>
    </source>
</evidence>
<comment type="caution">
    <text evidence="1">The sequence shown here is derived from an EMBL/GenBank/DDBJ whole genome shotgun (WGS) entry which is preliminary data.</text>
</comment>
<dbReference type="PANTHER" id="PTHR36508:SF1">
    <property type="entry name" value="PROTEIN SLYX"/>
    <property type="match status" value="1"/>
</dbReference>
<organism evidence="1 2">
    <name type="scientific">Lichenifustis flavocetrariae</name>
    <dbReference type="NCBI Taxonomy" id="2949735"/>
    <lineage>
        <taxon>Bacteria</taxon>
        <taxon>Pseudomonadati</taxon>
        <taxon>Pseudomonadota</taxon>
        <taxon>Alphaproteobacteria</taxon>
        <taxon>Hyphomicrobiales</taxon>
        <taxon>Lichenihabitantaceae</taxon>
        <taxon>Lichenifustis</taxon>
    </lineage>
</organism>
<reference evidence="1" key="1">
    <citation type="submission" date="2022-05" db="EMBL/GenBank/DDBJ databases">
        <authorList>
            <person name="Pankratov T."/>
        </authorList>
    </citation>
    <scope>NUCLEOTIDE SEQUENCE</scope>
    <source>
        <strain evidence="1">BP6-180914</strain>
    </source>
</reference>
<protein>
    <submittedName>
        <fullName evidence="1">SlyX family protein</fullName>
    </submittedName>
</protein>
<accession>A0AA41YVD2</accession>
<keyword evidence="2" id="KW-1185">Reference proteome</keyword>
<proteinExistence type="predicted"/>